<protein>
    <submittedName>
        <fullName evidence="2">Protein kinase domain-containing protein</fullName>
    </submittedName>
</protein>
<evidence type="ECO:0000313" key="2">
    <source>
        <dbReference type="WBParaSite" id="RSKR_0000529100.1"/>
    </source>
</evidence>
<reference evidence="2" key="1">
    <citation type="submission" date="2016-11" db="UniProtKB">
        <authorList>
            <consortium name="WormBaseParasite"/>
        </authorList>
    </citation>
    <scope>IDENTIFICATION</scope>
    <source>
        <strain evidence="2">KR3021</strain>
    </source>
</reference>
<dbReference type="Proteomes" id="UP000095286">
    <property type="component" value="Unplaced"/>
</dbReference>
<sequence>MRYLIFIFALLNVPVIASHPNDLIMANTIYQPQQNLIKCKTSGVTAYVLLLFNKQVTVNDFWKLFNSFAKLSDSCIESNNGLTVDYTLSFGTGTKMTKRIDTAEMEAIVEYWRQDGSIGGNMYNLSVVDEANEVYVDEITKIENDITDPDNDINKVVSKKSVTVLTNFRNPKLISALYKLSFFPNTETYIMYNDSNAFQIYSSSSNLTCSLDKLQSSCKHAFCANVDVELGKRPNILNHTSPAYDIFIAREKESDKVVIKTISELITSATNCSLDYLKIAENFLTINLYPSISNKSRLQIPWLGNYTTKFLDHCINTLNPMDDVPTQSMDQFYQDLYYSLSHHKKVIYYDFNIPTQLITQIINGTVKTFENFNFFFKGSFTSKHLYEQFTYKLKEAHFLSSTTNSHVYYLRYFEQITNYSTICVDTIKWFPLIRTVAYKYKEPWSLAWEQFIVIIVLCTITSISAILLLYKGAKQRKQMQLTEMEDELKSIIKPLRKAKVVSETERLPWEVKSDRVHLDYEFPLGEGKNYVVYLGKLKGPAPILGWIHRIEIKQFQDCAVAIRVPKRFDAKEEGQLLREMNVMKAINNHVNIAMLLGWTSRNNLVCTVSELTHTNLSRYLSQIKESFHKSDSIYMARVPYARFLNMLVEICNAMSVLALRGFVHRDLGARNILLTTGLRAKISGLGYCSNQEDREFALEGKGNKCLHYKWQSIEALTEGNFSEKSDVFSFGVLLFEIYSMGETPYPDMSKEELIKALKSGYRLPLPKFATDEIYEVMKKCWHKYAERRPTFYDLQATFSSIYERQFANPAFQFDDV</sequence>
<accession>A0AC35TX57</accession>
<proteinExistence type="predicted"/>
<organism evidence="1 2">
    <name type="scientific">Rhabditophanes sp. KR3021</name>
    <dbReference type="NCBI Taxonomy" id="114890"/>
    <lineage>
        <taxon>Eukaryota</taxon>
        <taxon>Metazoa</taxon>
        <taxon>Ecdysozoa</taxon>
        <taxon>Nematoda</taxon>
        <taxon>Chromadorea</taxon>
        <taxon>Rhabditida</taxon>
        <taxon>Tylenchina</taxon>
        <taxon>Panagrolaimomorpha</taxon>
        <taxon>Strongyloidoidea</taxon>
        <taxon>Alloionematidae</taxon>
        <taxon>Rhabditophanes</taxon>
    </lineage>
</organism>
<name>A0AC35TX57_9BILA</name>
<dbReference type="WBParaSite" id="RSKR_0000529100.1">
    <property type="protein sequence ID" value="RSKR_0000529100.1"/>
    <property type="gene ID" value="RSKR_0000529100"/>
</dbReference>
<evidence type="ECO:0000313" key="1">
    <source>
        <dbReference type="Proteomes" id="UP000095286"/>
    </source>
</evidence>